<proteinExistence type="predicted"/>
<organism evidence="5 6">
    <name type="scientific">Paenibacillus odorifer</name>
    <dbReference type="NCBI Taxonomy" id="189426"/>
    <lineage>
        <taxon>Bacteria</taxon>
        <taxon>Bacillati</taxon>
        <taxon>Bacillota</taxon>
        <taxon>Bacilli</taxon>
        <taxon>Bacillales</taxon>
        <taxon>Paenibacillaceae</taxon>
        <taxon>Paenibacillus</taxon>
    </lineage>
</organism>
<dbReference type="InterPro" id="IPR001789">
    <property type="entry name" value="Sig_transdc_resp-reg_receiver"/>
</dbReference>
<dbReference type="InterPro" id="IPR011006">
    <property type="entry name" value="CheY-like_superfamily"/>
</dbReference>
<evidence type="ECO:0000313" key="5">
    <source>
        <dbReference type="EMBL" id="OMD25217.1"/>
    </source>
</evidence>
<dbReference type="Pfam" id="PF00072">
    <property type="entry name" value="Response_reg"/>
    <property type="match status" value="1"/>
</dbReference>
<comment type="caution">
    <text evidence="5">The sequence shown here is derived from an EMBL/GenBank/DDBJ whole genome shotgun (WGS) entry which is preliminary data.</text>
</comment>
<keyword evidence="6" id="KW-1185">Reference proteome</keyword>
<evidence type="ECO:0000256" key="2">
    <source>
        <dbReference type="ARBA" id="ARBA00023012"/>
    </source>
</evidence>
<gene>
    <name evidence="5" type="ORF">BSO21_21165</name>
</gene>
<keyword evidence="2" id="KW-0902">Two-component regulatory system</keyword>
<dbReference type="PANTHER" id="PTHR45339:SF1">
    <property type="entry name" value="HYBRID SIGNAL TRANSDUCTION HISTIDINE KINASE J"/>
    <property type="match status" value="1"/>
</dbReference>
<dbReference type="Gene3D" id="3.40.50.2300">
    <property type="match status" value="1"/>
</dbReference>
<dbReference type="SUPFAM" id="SSF52172">
    <property type="entry name" value="CheY-like"/>
    <property type="match status" value="1"/>
</dbReference>
<dbReference type="SMART" id="SM00448">
    <property type="entry name" value="REC"/>
    <property type="match status" value="1"/>
</dbReference>
<name>A0ABX3GL82_9BACL</name>
<sequence length="160" mass="17469">LEEVADQATVIQEIGSGVVLAATTAEDTLTDFTSLNQKHVLIVDDDERNLFALSNTLRKRGLHVTTATNGESGLYELEQAASIDIVLMDIMMPVMNGYEAINRIRQMPAKKDIPIIALTAKAMKEDKAKILQAGATDYLSKPVNLERLLALMQLILASDS</sequence>
<protein>
    <recommendedName>
        <fullName evidence="4">Response regulatory domain-containing protein</fullName>
    </recommendedName>
</protein>
<feature type="modified residue" description="4-aspartylphosphate" evidence="3">
    <location>
        <position position="89"/>
    </location>
</feature>
<evidence type="ECO:0000256" key="3">
    <source>
        <dbReference type="PROSITE-ProRule" id="PRU00169"/>
    </source>
</evidence>
<dbReference type="PROSITE" id="PS50110">
    <property type="entry name" value="RESPONSE_REGULATORY"/>
    <property type="match status" value="1"/>
</dbReference>
<evidence type="ECO:0000259" key="4">
    <source>
        <dbReference type="PROSITE" id="PS50110"/>
    </source>
</evidence>
<feature type="domain" description="Response regulatory" evidence="4">
    <location>
        <begin position="39"/>
        <end position="156"/>
    </location>
</feature>
<feature type="non-terminal residue" evidence="5">
    <location>
        <position position="1"/>
    </location>
</feature>
<accession>A0ABX3GL82</accession>
<dbReference type="CDD" id="cd17546">
    <property type="entry name" value="REC_hyHK_CKI1_RcsC-like"/>
    <property type="match status" value="1"/>
</dbReference>
<evidence type="ECO:0000313" key="6">
    <source>
        <dbReference type="Proteomes" id="UP000187158"/>
    </source>
</evidence>
<dbReference type="Proteomes" id="UP000187158">
    <property type="component" value="Unassembled WGS sequence"/>
</dbReference>
<reference evidence="5 6" key="1">
    <citation type="submission" date="2016-11" db="EMBL/GenBank/DDBJ databases">
        <title>Paenibacillus species isolates.</title>
        <authorList>
            <person name="Beno S.M."/>
        </authorList>
    </citation>
    <scope>NUCLEOTIDE SEQUENCE [LARGE SCALE GENOMIC DNA]</scope>
    <source>
        <strain evidence="5 6">FSL H7-0433</strain>
    </source>
</reference>
<keyword evidence="1 3" id="KW-0597">Phosphoprotein</keyword>
<dbReference type="PANTHER" id="PTHR45339">
    <property type="entry name" value="HYBRID SIGNAL TRANSDUCTION HISTIDINE KINASE J"/>
    <property type="match status" value="1"/>
</dbReference>
<dbReference type="RefSeq" id="WP_144024692.1">
    <property type="nucleotide sequence ID" value="NZ_MPVP01000158.1"/>
</dbReference>
<dbReference type="EMBL" id="MPVP01000158">
    <property type="protein sequence ID" value="OMD25217.1"/>
    <property type="molecule type" value="Genomic_DNA"/>
</dbReference>
<evidence type="ECO:0000256" key="1">
    <source>
        <dbReference type="ARBA" id="ARBA00022553"/>
    </source>
</evidence>